<reference evidence="2" key="1">
    <citation type="journal article" date="2009" name="Nucleic Acids Res.">
        <title>A trans-splicing group I intron and tRNA-hyperediting in the mitochondrial genome of the lycophyte Isoetes engelmannii.</title>
        <authorList>
            <person name="Grewe F."/>
            <person name="Viehoever P."/>
            <person name="Weisshaar B."/>
            <person name="Knoop V."/>
        </authorList>
    </citation>
    <scope>NUCLEOTIDE SEQUENCE</scope>
</reference>
<dbReference type="PANTHER" id="PTHR12534:SF1">
    <property type="entry name" value="SMALL RIBOSOMAL SUBUNIT PROTEIN US2M"/>
    <property type="match status" value="1"/>
</dbReference>
<keyword evidence="2" id="KW-0687">Ribonucleoprotein</keyword>
<dbReference type="PRINTS" id="PR00395">
    <property type="entry name" value="RIBOSOMALS2"/>
</dbReference>
<geneLocation type="mitochondrion" evidence="2"/>
<dbReference type="SUPFAM" id="SSF52313">
    <property type="entry name" value="Ribosomal protein S2"/>
    <property type="match status" value="1"/>
</dbReference>
<dbReference type="InterPro" id="IPR023591">
    <property type="entry name" value="Ribosomal_uS2_flav_dom_sf"/>
</dbReference>
<dbReference type="EMBL" id="FJ390841">
    <property type="protein sequence ID" value="ACI95891.1"/>
    <property type="molecule type" value="Genomic_DNA"/>
</dbReference>
<gene>
    <name evidence="2" type="primary">rps2</name>
</gene>
<dbReference type="EMBL" id="FJ536259">
    <property type="protein sequence ID" value="ACK38309.1"/>
    <property type="molecule type" value="Genomic_DNA"/>
</dbReference>
<proteinExistence type="inferred from homology"/>
<organism evidence="2">
    <name type="scientific">Isoetes engelmannii</name>
    <name type="common">Engelmann's quillwort</name>
    <name type="synonym">Appalachian quillwort</name>
    <dbReference type="NCBI Taxonomy" id="37427"/>
    <lineage>
        <taxon>Eukaryota</taxon>
        <taxon>Viridiplantae</taxon>
        <taxon>Streptophyta</taxon>
        <taxon>Embryophyta</taxon>
        <taxon>Tracheophyta</taxon>
        <taxon>Lycopodiopsida</taxon>
        <taxon>Isoetales</taxon>
        <taxon>Isoetaceae</taxon>
        <taxon>Isoetes</taxon>
    </lineage>
</organism>
<dbReference type="InterPro" id="IPR005706">
    <property type="entry name" value="Ribosomal_uS2_bac/mit/plastid"/>
</dbReference>
<dbReference type="Gene3D" id="3.40.50.10490">
    <property type="entry name" value="Glucose-6-phosphate isomerase like protein, domain 1"/>
    <property type="match status" value="1"/>
</dbReference>
<dbReference type="GO" id="GO:0003735">
    <property type="term" value="F:structural constituent of ribosome"/>
    <property type="evidence" value="ECO:0007669"/>
    <property type="project" value="InterPro"/>
</dbReference>
<comment type="similarity">
    <text evidence="1">Belongs to the universal ribosomal protein uS2 family.</text>
</comment>
<dbReference type="InterPro" id="IPR001865">
    <property type="entry name" value="Ribosomal_uS2"/>
</dbReference>
<evidence type="ECO:0000256" key="1">
    <source>
        <dbReference type="ARBA" id="ARBA00006242"/>
    </source>
</evidence>
<dbReference type="AlphaFoldDB" id="C6FJF8"/>
<dbReference type="GO" id="GO:0006412">
    <property type="term" value="P:translation"/>
    <property type="evidence" value="ECO:0007669"/>
    <property type="project" value="InterPro"/>
</dbReference>
<protein>
    <submittedName>
        <fullName evidence="2">Ribosomal protein S2</fullName>
    </submittedName>
</protein>
<dbReference type="Pfam" id="PF00318">
    <property type="entry name" value="Ribosomal_S2"/>
    <property type="match status" value="1"/>
</dbReference>
<evidence type="ECO:0000313" key="2">
    <source>
        <dbReference type="EMBL" id="ACI95891.1"/>
    </source>
</evidence>
<keyword evidence="2" id="KW-0496">Mitochondrion</keyword>
<dbReference type="GO" id="GO:0005763">
    <property type="term" value="C:mitochondrial small ribosomal subunit"/>
    <property type="evidence" value="ECO:0007669"/>
    <property type="project" value="TreeGrafter"/>
</dbReference>
<name>C6FJF8_ISOEN</name>
<dbReference type="EMBL" id="FJ628360">
    <property type="protein sequence ID" value="ACS71778.1"/>
    <property type="molecule type" value="Genomic_DNA"/>
</dbReference>
<dbReference type="PANTHER" id="PTHR12534">
    <property type="entry name" value="30S RIBOSOMAL PROTEIN S2 PROKARYOTIC AND ORGANELLAR"/>
    <property type="match status" value="1"/>
</dbReference>
<accession>C6FJF8</accession>
<keyword evidence="2" id="KW-0689">Ribosomal protein</keyword>
<sequence>MYNSHSSLVIPRSLPSTHAYLGHRIPIFKDSSEILQIEKTLICSRRARNPIAPIIRGEGHFVSVNANANKVYSKIVQGTAKRTNQSYIDHEWIGGVSINWEHMIDLQKHGDDALTSSPFLDYLRKMKNCLGGIMTHRIPNRSVVMNANPSSMAILEADQSRISIVFLVDCHIPNGLHELITYPIPVNDYDSIQFVYLFRNSVTKTVIHEAGSGRSNLERSDRIDWTGSSMHT</sequence>